<name>A0A2N1JFU2_9BASI</name>
<dbReference type="AlphaFoldDB" id="A0A2N1JFU2"/>
<feature type="transmembrane region" description="Helical" evidence="5">
    <location>
        <begin position="37"/>
        <end position="59"/>
    </location>
</feature>
<reference evidence="6 7" key="1">
    <citation type="submission" date="2017-10" db="EMBL/GenBank/DDBJ databases">
        <title>A novel species of cold-tolerant Malassezia isolated from bats.</title>
        <authorList>
            <person name="Lorch J.M."/>
            <person name="Palmer J.M."/>
            <person name="Vanderwolf K.J."/>
            <person name="Schmidt K.Z."/>
            <person name="Verant M.L."/>
            <person name="Weller T.J."/>
            <person name="Blehert D.S."/>
        </authorList>
    </citation>
    <scope>NUCLEOTIDE SEQUENCE [LARGE SCALE GENOMIC DNA]</scope>
    <source>
        <strain evidence="6 7">NWHC:44797-103</strain>
    </source>
</reference>
<proteinExistence type="predicted"/>
<feature type="transmembrane region" description="Helical" evidence="5">
    <location>
        <begin position="79"/>
        <end position="99"/>
    </location>
</feature>
<dbReference type="STRING" id="2020962.A0A2N1JFU2"/>
<evidence type="ECO:0000256" key="5">
    <source>
        <dbReference type="SAM" id="Phobius"/>
    </source>
</evidence>
<dbReference type="EMBL" id="KZ454987">
    <property type="protein sequence ID" value="PKI85409.1"/>
    <property type="molecule type" value="Genomic_DNA"/>
</dbReference>
<keyword evidence="3 5" id="KW-1133">Transmembrane helix</keyword>
<keyword evidence="4 5" id="KW-0472">Membrane</keyword>
<comment type="subcellular location">
    <subcellularLocation>
        <location evidence="1">Endomembrane system</location>
        <topology evidence="1">Multi-pass membrane protein</topology>
    </subcellularLocation>
</comment>
<evidence type="ECO:0000256" key="2">
    <source>
        <dbReference type="ARBA" id="ARBA00022692"/>
    </source>
</evidence>
<dbReference type="PANTHER" id="PTHR46140:SF2">
    <property type="entry name" value="VACUOLAR TRANSPORTER CHAPERONE 3 COMPLEX SUBUNIT 3-RELATED"/>
    <property type="match status" value="1"/>
</dbReference>
<gene>
    <name evidence="6" type="ORF">MVES_000129</name>
</gene>
<evidence type="ECO:0000313" key="6">
    <source>
        <dbReference type="EMBL" id="PKI85409.1"/>
    </source>
</evidence>
<dbReference type="GO" id="GO:0012505">
    <property type="term" value="C:endomembrane system"/>
    <property type="evidence" value="ECO:0007669"/>
    <property type="project" value="UniProtKB-SubCell"/>
</dbReference>
<evidence type="ECO:0000256" key="1">
    <source>
        <dbReference type="ARBA" id="ARBA00004127"/>
    </source>
</evidence>
<evidence type="ECO:0000313" key="7">
    <source>
        <dbReference type="Proteomes" id="UP000232875"/>
    </source>
</evidence>
<keyword evidence="7" id="KW-1185">Reference proteome</keyword>
<protein>
    <submittedName>
        <fullName evidence="6">Uncharacterized protein</fullName>
    </submittedName>
</protein>
<keyword evidence="2 5" id="KW-0812">Transmembrane</keyword>
<dbReference type="GO" id="GO:0000329">
    <property type="term" value="C:fungal-type vacuole membrane"/>
    <property type="evidence" value="ECO:0007669"/>
    <property type="project" value="TreeGrafter"/>
</dbReference>
<sequence>MGTLALALFNSAGYFEPKPINSPYEPGIPTGNRAMAGIVRTFGVIYALISVLTLLWGLYSYQRRVTLIKSRHPGTFDDLIGPPFICAVTFIAILTNFIVTLKQHF</sequence>
<dbReference type="Proteomes" id="UP000232875">
    <property type="component" value="Unassembled WGS sequence"/>
</dbReference>
<dbReference type="InterPro" id="IPR051572">
    <property type="entry name" value="VTC_Complex_Subunit"/>
</dbReference>
<evidence type="ECO:0000256" key="3">
    <source>
        <dbReference type="ARBA" id="ARBA00022989"/>
    </source>
</evidence>
<dbReference type="GO" id="GO:0033254">
    <property type="term" value="C:vacuolar transporter chaperone complex"/>
    <property type="evidence" value="ECO:0007669"/>
    <property type="project" value="TreeGrafter"/>
</dbReference>
<evidence type="ECO:0000256" key="4">
    <source>
        <dbReference type="ARBA" id="ARBA00023136"/>
    </source>
</evidence>
<dbReference type="PANTHER" id="PTHR46140">
    <property type="entry name" value="VACUOLAR TRANSPORTER CHAPERONE 1-RELATED"/>
    <property type="match status" value="1"/>
</dbReference>
<organism evidence="6 7">
    <name type="scientific">Malassezia vespertilionis</name>
    <dbReference type="NCBI Taxonomy" id="2020962"/>
    <lineage>
        <taxon>Eukaryota</taxon>
        <taxon>Fungi</taxon>
        <taxon>Dikarya</taxon>
        <taxon>Basidiomycota</taxon>
        <taxon>Ustilaginomycotina</taxon>
        <taxon>Malasseziomycetes</taxon>
        <taxon>Malasseziales</taxon>
        <taxon>Malasseziaceae</taxon>
        <taxon>Malassezia</taxon>
    </lineage>
</organism>
<accession>A0A2N1JFU2</accession>
<dbReference type="OrthoDB" id="2243669at2759"/>